<dbReference type="Proteomes" id="UP000653644">
    <property type="component" value="Unassembled WGS sequence"/>
</dbReference>
<keyword evidence="3" id="KW-1185">Reference proteome</keyword>
<organism evidence="2 3">
    <name type="scientific">Streptomyces canarius</name>
    <dbReference type="NCBI Taxonomy" id="285453"/>
    <lineage>
        <taxon>Bacteria</taxon>
        <taxon>Bacillati</taxon>
        <taxon>Actinomycetota</taxon>
        <taxon>Actinomycetes</taxon>
        <taxon>Kitasatosporales</taxon>
        <taxon>Streptomycetaceae</taxon>
        <taxon>Streptomyces</taxon>
    </lineage>
</organism>
<sequence length="55" mass="5866">MTLMNTVSVNATAAPFHAAVAGARDTAQAFIEDLWQPNGSRPMPRSTPLAPMRTP</sequence>
<name>A0ABQ3D8Q3_9ACTN</name>
<evidence type="ECO:0000313" key="2">
    <source>
        <dbReference type="EMBL" id="GHA62687.1"/>
    </source>
</evidence>
<protein>
    <submittedName>
        <fullName evidence="2">Uncharacterized protein</fullName>
    </submittedName>
</protein>
<reference evidence="3" key="1">
    <citation type="journal article" date="2019" name="Int. J. Syst. Evol. Microbiol.">
        <title>The Global Catalogue of Microorganisms (GCM) 10K type strain sequencing project: providing services to taxonomists for standard genome sequencing and annotation.</title>
        <authorList>
            <consortium name="The Broad Institute Genomics Platform"/>
            <consortium name="The Broad Institute Genome Sequencing Center for Infectious Disease"/>
            <person name="Wu L."/>
            <person name="Ma J."/>
        </authorList>
    </citation>
    <scope>NUCLEOTIDE SEQUENCE [LARGE SCALE GENOMIC DNA]</scope>
    <source>
        <strain evidence="3">JCM 4733</strain>
    </source>
</reference>
<evidence type="ECO:0000313" key="3">
    <source>
        <dbReference type="Proteomes" id="UP000653644"/>
    </source>
</evidence>
<gene>
    <name evidence="2" type="ORF">GCM10010345_78560</name>
</gene>
<accession>A0ABQ3D8Q3</accession>
<feature type="region of interest" description="Disordered" evidence="1">
    <location>
        <begin position="36"/>
        <end position="55"/>
    </location>
</feature>
<dbReference type="EMBL" id="BMVN01000047">
    <property type="protein sequence ID" value="GHA62687.1"/>
    <property type="molecule type" value="Genomic_DNA"/>
</dbReference>
<comment type="caution">
    <text evidence="2">The sequence shown here is derived from an EMBL/GenBank/DDBJ whole genome shotgun (WGS) entry which is preliminary data.</text>
</comment>
<proteinExistence type="predicted"/>
<evidence type="ECO:0000256" key="1">
    <source>
        <dbReference type="SAM" id="MobiDB-lite"/>
    </source>
</evidence>